<dbReference type="EMBL" id="UINC01180933">
    <property type="protein sequence ID" value="SVD90370.1"/>
    <property type="molecule type" value="Genomic_DNA"/>
</dbReference>
<gene>
    <name evidence="1" type="ORF">METZ01_LOCUS443224</name>
</gene>
<protein>
    <recommendedName>
        <fullName evidence="2">Fe2OG dioxygenase domain-containing protein</fullName>
    </recommendedName>
</protein>
<name>A0A382Z503_9ZZZZ</name>
<dbReference type="Gene3D" id="2.60.120.620">
    <property type="entry name" value="q2cbj1_9rhob like domain"/>
    <property type="match status" value="1"/>
</dbReference>
<accession>A0A382Z503</accession>
<evidence type="ECO:0008006" key="2">
    <source>
        <dbReference type="Google" id="ProtNLM"/>
    </source>
</evidence>
<dbReference type="InterPro" id="IPR012668">
    <property type="entry name" value="CHP02466"/>
</dbReference>
<dbReference type="AlphaFoldDB" id="A0A382Z503"/>
<feature type="non-terminal residue" evidence="1">
    <location>
        <position position="1"/>
    </location>
</feature>
<proteinExistence type="predicted"/>
<organism evidence="1">
    <name type="scientific">marine metagenome</name>
    <dbReference type="NCBI Taxonomy" id="408172"/>
    <lineage>
        <taxon>unclassified sequences</taxon>
        <taxon>metagenomes</taxon>
        <taxon>ecological metagenomes</taxon>
    </lineage>
</organism>
<reference evidence="1" key="1">
    <citation type="submission" date="2018-05" db="EMBL/GenBank/DDBJ databases">
        <authorList>
            <person name="Lanie J.A."/>
            <person name="Ng W.-L."/>
            <person name="Kazmierczak K.M."/>
            <person name="Andrzejewski T.M."/>
            <person name="Davidsen T.M."/>
            <person name="Wayne K.J."/>
            <person name="Tettelin H."/>
            <person name="Glass J.I."/>
            <person name="Rusch D."/>
            <person name="Podicherti R."/>
            <person name="Tsui H.-C.T."/>
            <person name="Winkler M.E."/>
        </authorList>
    </citation>
    <scope>NUCLEOTIDE SEQUENCE</scope>
</reference>
<sequence>NWFVDAPWAQLLCSTKIPDDILQKFIAMSDEVLGESDGKGTDEVVPSSWEVSTERFQKFDVLDYTMKTINGYLNTVLSNGNVKQMMDTEISDGPHTQWNSRIVHAWVVSQKENDYLPVHAHSEMVNGYQNSKISAVMYLKIPEQMKRKPDEASIKFGKDGQIAFTGMGDADPYMTTSLYNIQPEIGWFYLYPSTLNHQVYPFVGNGERRSLALNADFISKEQLEKLQKIQGENE</sequence>
<evidence type="ECO:0000313" key="1">
    <source>
        <dbReference type="EMBL" id="SVD90370.1"/>
    </source>
</evidence>
<dbReference type="Pfam" id="PF13759">
    <property type="entry name" value="2OG-FeII_Oxy_5"/>
    <property type="match status" value="1"/>
</dbReference>